<name>A0A0G0M921_9BACT</name>
<dbReference type="AlphaFoldDB" id="A0A0G0M921"/>
<gene>
    <name evidence="1" type="ORF">UT24_C0011G0047</name>
</gene>
<dbReference type="Proteomes" id="UP000033881">
    <property type="component" value="Unassembled WGS sequence"/>
</dbReference>
<proteinExistence type="predicted"/>
<organism evidence="1 2">
    <name type="scientific">Candidatus Woesebacteria bacterium GW2011_GWB1_39_12</name>
    <dbReference type="NCBI Taxonomy" id="1618574"/>
    <lineage>
        <taxon>Bacteria</taxon>
        <taxon>Candidatus Woeseibacteriota</taxon>
    </lineage>
</organism>
<accession>A0A0G0M921</accession>
<dbReference type="STRING" id="1618574.UT24_C0011G0047"/>
<comment type="caution">
    <text evidence="1">The sequence shown here is derived from an EMBL/GenBank/DDBJ whole genome shotgun (WGS) entry which is preliminary data.</text>
</comment>
<protein>
    <submittedName>
        <fullName evidence="1">Uncharacterized protein</fullName>
    </submittedName>
</protein>
<evidence type="ECO:0000313" key="1">
    <source>
        <dbReference type="EMBL" id="KKR00594.1"/>
    </source>
</evidence>
<evidence type="ECO:0000313" key="2">
    <source>
        <dbReference type="Proteomes" id="UP000033881"/>
    </source>
</evidence>
<dbReference type="EMBL" id="LBWB01000011">
    <property type="protein sequence ID" value="KKR00594.1"/>
    <property type="molecule type" value="Genomic_DNA"/>
</dbReference>
<sequence>MKRKERIFVKLKCEGDHDGKIFLDLAALKKYTSENQIATWEHELYDLYEKEKKNGD</sequence>
<reference evidence="1 2" key="1">
    <citation type="journal article" date="2015" name="Nature">
        <title>rRNA introns, odd ribosomes, and small enigmatic genomes across a large radiation of phyla.</title>
        <authorList>
            <person name="Brown C.T."/>
            <person name="Hug L.A."/>
            <person name="Thomas B.C."/>
            <person name="Sharon I."/>
            <person name="Castelle C.J."/>
            <person name="Singh A."/>
            <person name="Wilkins M.J."/>
            <person name="Williams K.H."/>
            <person name="Banfield J.F."/>
        </authorList>
    </citation>
    <scope>NUCLEOTIDE SEQUENCE [LARGE SCALE GENOMIC DNA]</scope>
</reference>